<dbReference type="OrthoDB" id="8062037at2759"/>
<name>A0A4S4MVQ0_9APHY</name>
<accession>A0A4S4MVQ0</accession>
<evidence type="ECO:0000313" key="2">
    <source>
        <dbReference type="EMBL" id="THH29321.1"/>
    </source>
</evidence>
<feature type="region of interest" description="Disordered" evidence="1">
    <location>
        <begin position="48"/>
        <end position="99"/>
    </location>
</feature>
<gene>
    <name evidence="2" type="ORF">EUX98_g4862</name>
</gene>
<evidence type="ECO:0000256" key="1">
    <source>
        <dbReference type="SAM" id="MobiDB-lite"/>
    </source>
</evidence>
<feature type="compositionally biased region" description="Polar residues" evidence="1">
    <location>
        <begin position="76"/>
        <end position="85"/>
    </location>
</feature>
<evidence type="ECO:0000313" key="3">
    <source>
        <dbReference type="Proteomes" id="UP000308730"/>
    </source>
</evidence>
<protein>
    <submittedName>
        <fullName evidence="2">Uncharacterized protein</fullName>
    </submittedName>
</protein>
<comment type="caution">
    <text evidence="2">The sequence shown here is derived from an EMBL/GenBank/DDBJ whole genome shotgun (WGS) entry which is preliminary data.</text>
</comment>
<feature type="compositionally biased region" description="Basic and acidic residues" evidence="1">
    <location>
        <begin position="222"/>
        <end position="242"/>
    </location>
</feature>
<reference evidence="2 3" key="1">
    <citation type="submission" date="2019-02" db="EMBL/GenBank/DDBJ databases">
        <title>Genome sequencing of the rare red list fungi Antrodiella citrinella (Flaviporus citrinellus).</title>
        <authorList>
            <person name="Buettner E."/>
            <person name="Kellner H."/>
        </authorList>
    </citation>
    <scope>NUCLEOTIDE SEQUENCE [LARGE SCALE GENOMIC DNA]</scope>
    <source>
        <strain evidence="2 3">DSM 108506</strain>
    </source>
</reference>
<dbReference type="Proteomes" id="UP000308730">
    <property type="component" value="Unassembled WGS sequence"/>
</dbReference>
<proteinExistence type="predicted"/>
<sequence length="299" mass="31759">MHLPEPIARPQTSDTIPSVITAQITSGPADSQSLDTEIAEAMEVDMSINMPGDQGPSEIGIFLESPSFSPPPGPSTHASASTSGALTPPDVLEDISSGGEQFPAQAVSSLFAPLEVPSSPTRSIRPVALESNDEDRYRLSMERFSTFDGHISVLRDPEGPASLPSLLSSETDYSHLGVDGSAPSRVEPDDATWSNITFDSPHAPSLFARLSASALSTGATEGSRRPDLSHADRELAPERVTSDAEPALPRHPFSISREPAPNEHGSEPLEPYDRMLLKSGVNNPEVHPIGCPMTLVIVK</sequence>
<organism evidence="2 3">
    <name type="scientific">Antrodiella citrinella</name>
    <dbReference type="NCBI Taxonomy" id="2447956"/>
    <lineage>
        <taxon>Eukaryota</taxon>
        <taxon>Fungi</taxon>
        <taxon>Dikarya</taxon>
        <taxon>Basidiomycota</taxon>
        <taxon>Agaricomycotina</taxon>
        <taxon>Agaricomycetes</taxon>
        <taxon>Polyporales</taxon>
        <taxon>Steccherinaceae</taxon>
        <taxon>Antrodiella</taxon>
    </lineage>
</organism>
<feature type="compositionally biased region" description="Basic and acidic residues" evidence="1">
    <location>
        <begin position="260"/>
        <end position="271"/>
    </location>
</feature>
<feature type="region of interest" description="Disordered" evidence="1">
    <location>
        <begin position="214"/>
        <end position="271"/>
    </location>
</feature>
<dbReference type="AlphaFoldDB" id="A0A4S4MVQ0"/>
<feature type="region of interest" description="Disordered" evidence="1">
    <location>
        <begin position="162"/>
        <end position="198"/>
    </location>
</feature>
<dbReference type="EMBL" id="SGPM01000129">
    <property type="protein sequence ID" value="THH29321.1"/>
    <property type="molecule type" value="Genomic_DNA"/>
</dbReference>
<keyword evidence="3" id="KW-1185">Reference proteome</keyword>